<keyword evidence="2" id="KW-0364">Heterocyst</keyword>
<dbReference type="PANTHER" id="PTHR44591">
    <property type="entry name" value="STRESS RESPONSE REGULATOR PROTEIN 1"/>
    <property type="match status" value="1"/>
</dbReference>
<evidence type="ECO:0000256" key="1">
    <source>
        <dbReference type="ARBA" id="ARBA00022553"/>
    </source>
</evidence>
<gene>
    <name evidence="5" type="ORF">CEN44_08610</name>
</gene>
<dbReference type="Proteomes" id="UP000235036">
    <property type="component" value="Unassembled WGS sequence"/>
</dbReference>
<comment type="caution">
    <text evidence="5">The sequence shown here is derived from an EMBL/GenBank/DDBJ whole genome shotgun (WGS) entry which is preliminary data.</text>
</comment>
<comment type="induction">
    <text evidence="2">By nitrogen starvation.</text>
</comment>
<evidence type="ECO:0000256" key="2">
    <source>
        <dbReference type="PIRNR" id="PIRNR005897"/>
    </source>
</evidence>
<keyword evidence="6" id="KW-1185">Reference proteome</keyword>
<protein>
    <recommendedName>
        <fullName evidence="2">Protein PatA</fullName>
    </recommendedName>
</protein>
<evidence type="ECO:0000256" key="3">
    <source>
        <dbReference type="PROSITE-ProRule" id="PRU00169"/>
    </source>
</evidence>
<dbReference type="SMART" id="SM00448">
    <property type="entry name" value="REC"/>
    <property type="match status" value="1"/>
</dbReference>
<feature type="modified residue" description="4-aspartylphosphate" evidence="3">
    <location>
        <position position="320"/>
    </location>
</feature>
<dbReference type="RefSeq" id="WP_016865707.1">
    <property type="nucleotide sequence ID" value="NZ_CAWNVR010000259.1"/>
</dbReference>
<feature type="domain" description="Response regulatory" evidence="4">
    <location>
        <begin position="271"/>
        <end position="387"/>
    </location>
</feature>
<name>A0A2N6K4Z3_FISMU</name>
<keyword evidence="2" id="KW-0902">Two-component regulatory system</keyword>
<dbReference type="PANTHER" id="PTHR44591:SF3">
    <property type="entry name" value="RESPONSE REGULATORY DOMAIN-CONTAINING PROTEIN"/>
    <property type="match status" value="1"/>
</dbReference>
<accession>A0A2N6K4Z3</accession>
<dbReference type="SUPFAM" id="SSF52172">
    <property type="entry name" value="CheY-like"/>
    <property type="match status" value="1"/>
</dbReference>
<sequence length="404" mass="46276">MQGNLYEIDIRSILQLIELGQRTGQLFVEAHSFHKSPQLGRNHNGKNLSWFVFFLNGEIVYATDSDNSLLRLSDYLRHYQIKVQLDEEQRACLEALNAPEYAYLWTLLEQNIIDPIQARSIIHNLVHETLFDLLNLQQGSFVFAVGSALTPQLTTLEITPLLSKIVKQVQQWKQLYPYILSPEQFPILTDIVNLRSSLPAVTVNKLQHWAGGQTSLRQLARYLNRNIVTVAKAMYPYVQQGWVHLVDSDTTELLTNQQDKTLTLQEKHKQRILCIDDTLSICTHIETILQTQGYEAIAITNPLEALSVVFQFQPDLIFCDIAMPELTGYEICAMLRHSQAFRNLPIIMLTAKEGFFDRVKATMVGATDYLTKPFGHTELVILVEKYLNYSGCEVTKKTQHLLIR</sequence>
<dbReference type="GO" id="GO:0043158">
    <property type="term" value="P:heterocyst development"/>
    <property type="evidence" value="ECO:0007669"/>
    <property type="project" value="UniProtKB-KW"/>
</dbReference>
<evidence type="ECO:0000313" key="5">
    <source>
        <dbReference type="EMBL" id="PLZ91436.1"/>
    </source>
</evidence>
<reference evidence="5 6" key="1">
    <citation type="submission" date="2017-08" db="EMBL/GenBank/DDBJ databases">
        <title>Genomes of Fischerella (Mastigocladus) sp. strains.</title>
        <authorList>
            <person name="Miller S.R."/>
        </authorList>
    </citation>
    <scope>NUCLEOTIDE SEQUENCE [LARGE SCALE GENOMIC DNA]</scope>
    <source>
        <strain evidence="5 6">CCMEE 5323</strain>
    </source>
</reference>
<keyword evidence="1 3" id="KW-0597">Phosphoprotein</keyword>
<dbReference type="Gene3D" id="3.40.50.2300">
    <property type="match status" value="1"/>
</dbReference>
<dbReference type="InterPro" id="IPR011006">
    <property type="entry name" value="CheY-like_superfamily"/>
</dbReference>
<evidence type="ECO:0000313" key="6">
    <source>
        <dbReference type="Proteomes" id="UP000235036"/>
    </source>
</evidence>
<comment type="subcellular location">
    <subcellularLocation>
        <location evidence="2">Cell septum</location>
    </subcellularLocation>
</comment>
<proteinExistence type="evidence at transcript level"/>
<dbReference type="AlphaFoldDB" id="A0A2N6K4Z3"/>
<dbReference type="InterPro" id="IPR025497">
    <property type="entry name" value="PatA-like_N"/>
</dbReference>
<dbReference type="PROSITE" id="PS50110">
    <property type="entry name" value="RESPONSE_REGULATORY"/>
    <property type="match status" value="1"/>
</dbReference>
<dbReference type="GO" id="GO:0030428">
    <property type="term" value="C:cell septum"/>
    <property type="evidence" value="ECO:0007669"/>
    <property type="project" value="UniProtKB-SubCell"/>
</dbReference>
<evidence type="ECO:0000259" key="4">
    <source>
        <dbReference type="PROSITE" id="PS50110"/>
    </source>
</evidence>
<dbReference type="InterPro" id="IPR024186">
    <property type="entry name" value="Sig_transdc_resp-reg_PatA"/>
</dbReference>
<comment type="function">
    <text evidence="2">Controls heterocyst pattern formation.</text>
</comment>
<dbReference type="InterPro" id="IPR050595">
    <property type="entry name" value="Bact_response_regulator"/>
</dbReference>
<dbReference type="Pfam" id="PF00072">
    <property type="entry name" value="Response_reg"/>
    <property type="match status" value="1"/>
</dbReference>
<dbReference type="EMBL" id="NRQW01000173">
    <property type="protein sequence ID" value="PLZ91436.1"/>
    <property type="molecule type" value="Genomic_DNA"/>
</dbReference>
<dbReference type="Pfam" id="PF14332">
    <property type="entry name" value="DUF4388"/>
    <property type="match status" value="1"/>
</dbReference>
<dbReference type="InterPro" id="IPR001789">
    <property type="entry name" value="Sig_transdc_resp-reg_receiver"/>
</dbReference>
<dbReference type="GO" id="GO:0000160">
    <property type="term" value="P:phosphorelay signal transduction system"/>
    <property type="evidence" value="ECO:0007669"/>
    <property type="project" value="UniProtKB-KW"/>
</dbReference>
<organism evidence="5 6">
    <name type="scientific">Fischerella muscicola CCMEE 5323</name>
    <dbReference type="NCBI Taxonomy" id="2019572"/>
    <lineage>
        <taxon>Bacteria</taxon>
        <taxon>Bacillati</taxon>
        <taxon>Cyanobacteriota</taxon>
        <taxon>Cyanophyceae</taxon>
        <taxon>Nostocales</taxon>
        <taxon>Hapalosiphonaceae</taxon>
        <taxon>Fischerella</taxon>
    </lineage>
</organism>
<dbReference type="PIRSF" id="PIRSF005897">
    <property type="entry name" value="RR_PatA"/>
    <property type="match status" value="1"/>
</dbReference>